<keyword evidence="3" id="KW-1185">Reference proteome</keyword>
<sequence length="590" mass="64683">MASQPEGSTSSSPIKGWTSLHSDSESGFSNSNSLEELFEQNRLHLTVNPLDPFLPTIRPTNNLLDNPLLPEAPQFVSSMQLDLDSHDADVETDLSQFEFQFSELNTAVPDVEFRLEDFLEGIEDFAEGDFSADLHSDGYAAPIQEQYSFQEDLANLDNLDFHDLAFVPDEPANEAFALDGNDSFAAQGLANLDTFDADYWFSFPTEVDIQSPLPPDEFVDASLSRYPRTPEEVHLLSRSSSDLADFYGYSELLAQPGPSSASWNPPTDAFLTPQDQGPQYQLTSQPHQVGVSQFPQVMQQLPVEQQLPELNFSHIPVVDDAMELLLVPPTNENTNTAAASDSATESGSSATSSSSSTLSSPARGRSESTRQLYRTQKWYEEGARRQQEAAARSAGTTRQRLARRRENHRQHRERVREGQQREHASRRLHGSSRSPPHLTIPRSVPTQQAPVIPPVVLPTGNSVANTSPRVSWYQKEDARTGEVLGYVRCVEEFYTQLPTPVAPPVFNPLFPVASPVPAAGAALLTALPPPPPPQPQRGQAPVSTSITPAAPAARAVIVIDDSDSGSPDGSPLIVTTRANPVRRSDRLRKS</sequence>
<feature type="compositionally biased region" description="Basic and acidic residues" evidence="1">
    <location>
        <begin position="377"/>
        <end position="387"/>
    </location>
</feature>
<feature type="compositionally biased region" description="Polar residues" evidence="1">
    <location>
        <begin position="1"/>
        <end position="13"/>
    </location>
</feature>
<feature type="compositionally biased region" description="Basic residues" evidence="1">
    <location>
        <begin position="400"/>
        <end position="413"/>
    </location>
</feature>
<evidence type="ECO:0000313" key="2">
    <source>
        <dbReference type="EMBL" id="KIY00869.1"/>
    </source>
</evidence>
<proteinExistence type="predicted"/>
<organism evidence="2 3">
    <name type="scientific">Fonsecaea multimorphosa CBS 102226</name>
    <dbReference type="NCBI Taxonomy" id="1442371"/>
    <lineage>
        <taxon>Eukaryota</taxon>
        <taxon>Fungi</taxon>
        <taxon>Dikarya</taxon>
        <taxon>Ascomycota</taxon>
        <taxon>Pezizomycotina</taxon>
        <taxon>Eurotiomycetes</taxon>
        <taxon>Chaetothyriomycetidae</taxon>
        <taxon>Chaetothyriales</taxon>
        <taxon>Herpotrichiellaceae</taxon>
        <taxon>Fonsecaea</taxon>
    </lineage>
</organism>
<accession>A0A0D2KVV5</accession>
<dbReference type="RefSeq" id="XP_016634991.1">
    <property type="nucleotide sequence ID" value="XM_016774045.1"/>
</dbReference>
<dbReference type="Proteomes" id="UP000053411">
    <property type="component" value="Unassembled WGS sequence"/>
</dbReference>
<evidence type="ECO:0000256" key="1">
    <source>
        <dbReference type="SAM" id="MobiDB-lite"/>
    </source>
</evidence>
<dbReference type="EMBL" id="KN848066">
    <property type="protein sequence ID" value="KIY00869.1"/>
    <property type="molecule type" value="Genomic_DNA"/>
</dbReference>
<reference evidence="2 3" key="1">
    <citation type="submission" date="2015-01" db="EMBL/GenBank/DDBJ databases">
        <title>The Genome Sequence of Fonsecaea multimorphosa CBS 102226.</title>
        <authorList>
            <consortium name="The Broad Institute Genomics Platform"/>
            <person name="Cuomo C."/>
            <person name="de Hoog S."/>
            <person name="Gorbushina A."/>
            <person name="Stielow B."/>
            <person name="Teixiera M."/>
            <person name="Abouelleil A."/>
            <person name="Chapman S.B."/>
            <person name="Priest M."/>
            <person name="Young S.K."/>
            <person name="Wortman J."/>
            <person name="Nusbaum C."/>
            <person name="Birren B."/>
        </authorList>
    </citation>
    <scope>NUCLEOTIDE SEQUENCE [LARGE SCALE GENOMIC DNA]</scope>
    <source>
        <strain evidence="2 3">CBS 102226</strain>
    </source>
</reference>
<dbReference type="VEuPathDB" id="FungiDB:Z520_03535"/>
<dbReference type="OrthoDB" id="4154115at2759"/>
<protein>
    <submittedName>
        <fullName evidence="2">Uncharacterized protein</fullName>
    </submittedName>
</protein>
<feature type="region of interest" description="Disordered" evidence="1">
    <location>
        <begin position="1"/>
        <end position="33"/>
    </location>
</feature>
<dbReference type="GeneID" id="27709281"/>
<feature type="region of interest" description="Disordered" evidence="1">
    <location>
        <begin position="257"/>
        <end position="286"/>
    </location>
</feature>
<dbReference type="AlphaFoldDB" id="A0A0D2KVV5"/>
<gene>
    <name evidence="2" type="ORF">Z520_03535</name>
</gene>
<feature type="compositionally biased region" description="Basic and acidic residues" evidence="1">
    <location>
        <begin position="414"/>
        <end position="425"/>
    </location>
</feature>
<name>A0A0D2KVV5_9EURO</name>
<evidence type="ECO:0000313" key="3">
    <source>
        <dbReference type="Proteomes" id="UP000053411"/>
    </source>
</evidence>
<feature type="compositionally biased region" description="Polar residues" evidence="1">
    <location>
        <begin position="273"/>
        <end position="286"/>
    </location>
</feature>
<feature type="region of interest" description="Disordered" evidence="1">
    <location>
        <begin position="524"/>
        <end position="590"/>
    </location>
</feature>
<feature type="compositionally biased region" description="Low complexity" evidence="1">
    <location>
        <begin position="388"/>
        <end position="399"/>
    </location>
</feature>
<feature type="compositionally biased region" description="Low complexity" evidence="1">
    <location>
        <begin position="536"/>
        <end position="571"/>
    </location>
</feature>
<feature type="compositionally biased region" description="Low complexity" evidence="1">
    <location>
        <begin position="334"/>
        <end position="360"/>
    </location>
</feature>
<feature type="region of interest" description="Disordered" evidence="1">
    <location>
        <begin position="331"/>
        <end position="457"/>
    </location>
</feature>